<feature type="region of interest" description="Disordered" evidence="2">
    <location>
        <begin position="328"/>
        <end position="371"/>
    </location>
</feature>
<dbReference type="CDD" id="cd00085">
    <property type="entry name" value="HNHc"/>
    <property type="match status" value="1"/>
</dbReference>
<keyword evidence="4" id="KW-0378">Hydrolase</keyword>
<proteinExistence type="inferred from homology"/>
<organism evidence="4 5">
    <name type="scientific">Arthrobacter gengyunqii</name>
    <dbReference type="NCBI Taxonomy" id="2886940"/>
    <lineage>
        <taxon>Bacteria</taxon>
        <taxon>Bacillati</taxon>
        <taxon>Actinomycetota</taxon>
        <taxon>Actinomycetes</taxon>
        <taxon>Micrococcales</taxon>
        <taxon>Micrococcaceae</taxon>
        <taxon>Arthrobacter</taxon>
    </lineage>
</organism>
<evidence type="ECO:0000256" key="2">
    <source>
        <dbReference type="SAM" id="MobiDB-lite"/>
    </source>
</evidence>
<keyword evidence="4" id="KW-0540">Nuclease</keyword>
<comment type="caution">
    <text evidence="4">The sequence shown here is derived from an EMBL/GenBank/DDBJ whole genome shotgun (WGS) entry which is preliminary data.</text>
</comment>
<dbReference type="GO" id="GO:0004519">
    <property type="term" value="F:endonuclease activity"/>
    <property type="evidence" value="ECO:0007669"/>
    <property type="project" value="UniProtKB-KW"/>
</dbReference>
<dbReference type="EMBL" id="JAJFZQ010000011">
    <property type="protein sequence ID" value="MCC3267509.1"/>
    <property type="molecule type" value="Genomic_DNA"/>
</dbReference>
<dbReference type="RefSeq" id="WP_227892451.1">
    <property type="nucleotide sequence ID" value="NZ_JAJFZQ010000011.1"/>
</dbReference>
<dbReference type="Gene3D" id="1.10.30.50">
    <property type="match status" value="1"/>
</dbReference>
<comment type="similarity">
    <text evidence="1">Belongs to the Rv1128c/1148c/1588c/1702c/1945/3466 family.</text>
</comment>
<evidence type="ECO:0000259" key="3">
    <source>
        <dbReference type="SMART" id="SM00507"/>
    </source>
</evidence>
<dbReference type="Pfam" id="PF01844">
    <property type="entry name" value="HNH"/>
    <property type="match status" value="1"/>
</dbReference>
<evidence type="ECO:0000256" key="1">
    <source>
        <dbReference type="ARBA" id="ARBA00023450"/>
    </source>
</evidence>
<feature type="domain" description="HNH nuclease" evidence="3">
    <location>
        <begin position="495"/>
        <end position="547"/>
    </location>
</feature>
<dbReference type="Pfam" id="PF02720">
    <property type="entry name" value="DUF222"/>
    <property type="match status" value="1"/>
</dbReference>
<accession>A0ABS8GLF9</accession>
<dbReference type="InterPro" id="IPR003870">
    <property type="entry name" value="DUF222"/>
</dbReference>
<dbReference type="Proteomes" id="UP001139168">
    <property type="component" value="Unassembled WGS sequence"/>
</dbReference>
<evidence type="ECO:0000313" key="5">
    <source>
        <dbReference type="Proteomes" id="UP001139168"/>
    </source>
</evidence>
<reference evidence="4" key="1">
    <citation type="submission" date="2021-10" db="EMBL/GenBank/DDBJ databases">
        <title>Novel species in genus Arthrobacter.</title>
        <authorList>
            <person name="Liu Y."/>
        </authorList>
    </citation>
    <scope>NUCLEOTIDE SEQUENCE</scope>
    <source>
        <strain evidence="4">Zg-Y786</strain>
    </source>
</reference>
<dbReference type="InterPro" id="IPR003615">
    <property type="entry name" value="HNH_nuc"/>
</dbReference>
<gene>
    <name evidence="4" type="ORF">LJ752_15855</name>
</gene>
<keyword evidence="4" id="KW-0255">Endonuclease</keyword>
<sequence length="597" mass="62786">METILQPEARADSDDSGGCTHPPGFLLALEDAAEALSILCRRSVRSAGLMGIGQAAHFAAEVEAMARCVDYLQIVCAGALDTHRVAEAFGSTGSAGSTGSTGSAAAPFVAEGPPVAAGAETSAAGADSAPGARGARAEGAAAWNDTWNQVDSSAHHAAGKARGEFRTTADYMRCRLRISRAEARRRVKLASVLLPASGCSGQPVPAALPVLAEAAAAGQISSMSALIIAEAVDQVRHRSGTETAEVMETELASVGSQHDTDFLARTARRWVLLADQDGAEPTEEELRRFQGVFSGRKKNGLNHLSIYCTTEQHETLLTLMNAAAGPRASDSDASAAFSSGGSRETIPGFARHADGSEPDEGTSSRLDRRTRPQRLLGGLVDLAKAALAAGGVPASGGLRPQVMVTIDAASLLKDFNYGSVVKGLEAVDNRAAQPKKAFAEQQQEAASPGSFAFTGPAPAATVRKLACDAEMLPVVLSGEGRILDVGRAQRLFPPHMRKALHARDGGCAFPGCSIPGPWTEAHHIRYWNHGGPTSTDNGVLLCSHHHHEVHKENWQIRIRAGVPWFVPPAYVDPERVPLRNVYFRSSVAEPPARSHAI</sequence>
<evidence type="ECO:0000313" key="4">
    <source>
        <dbReference type="EMBL" id="MCC3267509.1"/>
    </source>
</evidence>
<protein>
    <submittedName>
        <fullName evidence="4">HNH endonuclease</fullName>
    </submittedName>
</protein>
<feature type="compositionally biased region" description="Low complexity" evidence="2">
    <location>
        <begin position="328"/>
        <end position="343"/>
    </location>
</feature>
<dbReference type="InterPro" id="IPR002711">
    <property type="entry name" value="HNH"/>
</dbReference>
<dbReference type="SMART" id="SM00507">
    <property type="entry name" value="HNHc"/>
    <property type="match status" value="1"/>
</dbReference>
<name>A0ABS8GLF9_9MICC</name>
<keyword evidence="5" id="KW-1185">Reference proteome</keyword>